<evidence type="ECO:0000256" key="10">
    <source>
        <dbReference type="ARBA" id="ARBA00023136"/>
    </source>
</evidence>
<dbReference type="GO" id="GO:0012505">
    <property type="term" value="C:endomembrane system"/>
    <property type="evidence" value="ECO:0007669"/>
    <property type="project" value="UniProtKB-SubCell"/>
</dbReference>
<feature type="transmembrane region" description="Helical" evidence="11">
    <location>
        <begin position="64"/>
        <end position="83"/>
    </location>
</feature>
<keyword evidence="9" id="KW-0406">Ion transport</keyword>
<comment type="similarity">
    <text evidence="2">Belongs to the monovalent cation:proton antiporter 2 (CPA2) transporter (TC 2.A.37) family.</text>
</comment>
<evidence type="ECO:0000256" key="4">
    <source>
        <dbReference type="ARBA" id="ARBA00022449"/>
    </source>
</evidence>
<dbReference type="GO" id="GO:0005886">
    <property type="term" value="C:plasma membrane"/>
    <property type="evidence" value="ECO:0007669"/>
    <property type="project" value="TreeGrafter"/>
</dbReference>
<keyword evidence="6 11" id="KW-0812">Transmembrane</keyword>
<dbReference type="Pfam" id="PF00999">
    <property type="entry name" value="Na_H_Exchanger"/>
    <property type="match status" value="1"/>
</dbReference>
<dbReference type="GeneID" id="95773893"/>
<evidence type="ECO:0000256" key="5">
    <source>
        <dbReference type="ARBA" id="ARBA00022538"/>
    </source>
</evidence>
<dbReference type="EMBL" id="VAUP01000022">
    <property type="protein sequence ID" value="TLX43076.1"/>
    <property type="molecule type" value="Genomic_DNA"/>
</dbReference>
<accession>A0A6C1KS97</accession>
<dbReference type="InterPro" id="IPR036291">
    <property type="entry name" value="NAD(P)-bd_dom_sf"/>
</dbReference>
<evidence type="ECO:0000259" key="12">
    <source>
        <dbReference type="PROSITE" id="PS51201"/>
    </source>
</evidence>
<dbReference type="OrthoDB" id="9781411at2"/>
<evidence type="ECO:0000256" key="6">
    <source>
        <dbReference type="ARBA" id="ARBA00022692"/>
    </source>
</evidence>
<dbReference type="PANTHER" id="PTHR46157:SF8">
    <property type="entry name" value="GLUTATHIONE-REGULATED POTASSIUM-EFFLUX SYSTEM PROTEIN"/>
    <property type="match status" value="1"/>
</dbReference>
<dbReference type="InterPro" id="IPR038770">
    <property type="entry name" value="Na+/solute_symporter_sf"/>
</dbReference>
<comment type="caution">
    <text evidence="13">The sequence shown here is derived from an EMBL/GenBank/DDBJ whole genome shotgun (WGS) entry which is preliminary data.</text>
</comment>
<dbReference type="AlphaFoldDB" id="A0A6C1KS97"/>
<keyword evidence="10 11" id="KW-0472">Membrane</keyword>
<dbReference type="InterPro" id="IPR006153">
    <property type="entry name" value="Cation/H_exchanger_TM"/>
</dbReference>
<dbReference type="Gene3D" id="3.40.50.720">
    <property type="entry name" value="NAD(P)-binding Rossmann-like Domain"/>
    <property type="match status" value="1"/>
</dbReference>
<dbReference type="GO" id="GO:1902600">
    <property type="term" value="P:proton transmembrane transport"/>
    <property type="evidence" value="ECO:0007669"/>
    <property type="project" value="InterPro"/>
</dbReference>
<evidence type="ECO:0000256" key="1">
    <source>
        <dbReference type="ARBA" id="ARBA00004127"/>
    </source>
</evidence>
<keyword evidence="8 11" id="KW-1133">Transmembrane helix</keyword>
<evidence type="ECO:0000313" key="14">
    <source>
        <dbReference type="Proteomes" id="UP000305131"/>
    </source>
</evidence>
<protein>
    <submittedName>
        <fullName evidence="13">Potassium transporter</fullName>
    </submittedName>
</protein>
<proteinExistence type="inferred from homology"/>
<dbReference type="InterPro" id="IPR003148">
    <property type="entry name" value="RCK_N"/>
</dbReference>
<feature type="transmembrane region" description="Helical" evidence="11">
    <location>
        <begin position="367"/>
        <end position="386"/>
    </location>
</feature>
<dbReference type="Gene3D" id="1.20.1530.20">
    <property type="match status" value="1"/>
</dbReference>
<feature type="transmembrane region" description="Helical" evidence="11">
    <location>
        <begin position="191"/>
        <end position="212"/>
    </location>
</feature>
<evidence type="ECO:0000256" key="9">
    <source>
        <dbReference type="ARBA" id="ARBA00023065"/>
    </source>
</evidence>
<feature type="transmembrane region" description="Helical" evidence="11">
    <location>
        <begin position="125"/>
        <end position="144"/>
    </location>
</feature>
<sequence>MAAETAHAAAHGFDILPVVVLLAAAVVAVPLFKRLGLGSVLGYLAAGLVIGPFGLGLFSDPQSILHVAELGVVMFLFIIGLEMQPSRLWAMRGEIFGLGLVQVGVCIALLICVGLALGFPPAQSFVAGTGFVLTSTAIVMQMLEERRALALPKGRRIMAILLLEDLAIVPLLALVAFLAPGGADVTLQQRLASVGIGLGAIAALVVAGRYALDPMFRLLGKARAREVMTAAALLVVLGAALLMQAAGLSMAMGAFLAGVLLSESSFRHQLEADVEPFRGVLLGLFFLGVGMALDLTVIAANWRLVAVSVVAYMVLKTMGIYAVARLFRASNREALERAVLMAQGGEFAFVLYAAATAVGILDITGNAILTATIIVSMAATPLLVIAHDRLMPKPAPSLEGMEAPENLSASVLLIGFGRFGQIVSQPLLARSCSITIIETNTDGIRDARDFGFKVHYGDGTRLDILHAAGAAEARLIVITVNDREASLKIAELVKAEFPLVPVIARAFDRGHAIELVRAGVDFQIRETLESALALGAKGLSLLDVDDEEVARVVDSVRRRDAERFAIELTDGIHAARDLIHGNAPVKGQAGSQKAS</sequence>
<gene>
    <name evidence="13" type="ORF">FBQ73_10560</name>
</gene>
<evidence type="ECO:0000256" key="8">
    <source>
        <dbReference type="ARBA" id="ARBA00022989"/>
    </source>
</evidence>
<evidence type="ECO:0000256" key="3">
    <source>
        <dbReference type="ARBA" id="ARBA00022448"/>
    </source>
</evidence>
<feature type="transmembrane region" description="Helical" evidence="11">
    <location>
        <begin position="156"/>
        <end position="179"/>
    </location>
</feature>
<dbReference type="FunFam" id="3.40.50.720:FF:000036">
    <property type="entry name" value="Glutathione-regulated potassium-efflux system protein KefB"/>
    <property type="match status" value="1"/>
</dbReference>
<feature type="transmembrane region" description="Helical" evidence="11">
    <location>
        <begin position="278"/>
        <end position="299"/>
    </location>
</feature>
<dbReference type="SUPFAM" id="SSF51735">
    <property type="entry name" value="NAD(P)-binding Rossmann-fold domains"/>
    <property type="match status" value="1"/>
</dbReference>
<evidence type="ECO:0000313" key="13">
    <source>
        <dbReference type="EMBL" id="TLX43076.1"/>
    </source>
</evidence>
<evidence type="ECO:0000256" key="2">
    <source>
        <dbReference type="ARBA" id="ARBA00005551"/>
    </source>
</evidence>
<feature type="transmembrane region" description="Helical" evidence="11">
    <location>
        <begin position="15"/>
        <end position="33"/>
    </location>
</feature>
<keyword evidence="4" id="KW-0050">Antiport</keyword>
<feature type="transmembrane region" description="Helical" evidence="11">
    <location>
        <begin position="305"/>
        <end position="327"/>
    </location>
</feature>
<dbReference type="PANTHER" id="PTHR46157">
    <property type="entry name" value="K(+) EFFLUX ANTIPORTER 3, CHLOROPLASTIC"/>
    <property type="match status" value="1"/>
</dbReference>
<reference evidence="13 14" key="1">
    <citation type="submission" date="2019-05" db="EMBL/GenBank/DDBJ databases">
        <authorList>
            <person name="Zhou X."/>
        </authorList>
    </citation>
    <scope>NUCLEOTIDE SEQUENCE [LARGE SCALE GENOMIC DNA]</scope>
    <source>
        <strain evidence="13 14">DSM 432</strain>
    </source>
</reference>
<feature type="domain" description="RCK N-terminal" evidence="12">
    <location>
        <begin position="408"/>
        <end position="524"/>
    </location>
</feature>
<dbReference type="PROSITE" id="PS51201">
    <property type="entry name" value="RCK_N"/>
    <property type="match status" value="1"/>
</dbReference>
<keyword evidence="7" id="KW-0630">Potassium</keyword>
<keyword evidence="5" id="KW-0633">Potassium transport</keyword>
<feature type="transmembrane region" description="Helical" evidence="11">
    <location>
        <begin position="95"/>
        <end position="119"/>
    </location>
</feature>
<comment type="subcellular location">
    <subcellularLocation>
        <location evidence="1">Endomembrane system</location>
        <topology evidence="1">Multi-pass membrane protein</topology>
    </subcellularLocation>
</comment>
<name>A0A6C1KS97_XANAU</name>
<dbReference type="GO" id="GO:0008324">
    <property type="term" value="F:monoatomic cation transmembrane transporter activity"/>
    <property type="evidence" value="ECO:0007669"/>
    <property type="project" value="InterPro"/>
</dbReference>
<organism evidence="13 14">
    <name type="scientific">Xanthobacter autotrophicus</name>
    <dbReference type="NCBI Taxonomy" id="280"/>
    <lineage>
        <taxon>Bacteria</taxon>
        <taxon>Pseudomonadati</taxon>
        <taxon>Pseudomonadota</taxon>
        <taxon>Alphaproteobacteria</taxon>
        <taxon>Hyphomicrobiales</taxon>
        <taxon>Xanthobacteraceae</taxon>
        <taxon>Xanthobacter</taxon>
    </lineage>
</organism>
<dbReference type="Pfam" id="PF02254">
    <property type="entry name" value="TrkA_N"/>
    <property type="match status" value="1"/>
</dbReference>
<feature type="transmembrane region" description="Helical" evidence="11">
    <location>
        <begin position="339"/>
        <end position="361"/>
    </location>
</feature>
<keyword evidence="3" id="KW-0813">Transport</keyword>
<evidence type="ECO:0000256" key="11">
    <source>
        <dbReference type="SAM" id="Phobius"/>
    </source>
</evidence>
<dbReference type="GO" id="GO:0015297">
    <property type="term" value="F:antiporter activity"/>
    <property type="evidence" value="ECO:0007669"/>
    <property type="project" value="UniProtKB-KW"/>
</dbReference>
<dbReference type="NCBIfam" id="TIGR00932">
    <property type="entry name" value="2a37"/>
    <property type="match status" value="1"/>
</dbReference>
<evidence type="ECO:0000256" key="7">
    <source>
        <dbReference type="ARBA" id="ARBA00022958"/>
    </source>
</evidence>
<feature type="transmembrane region" description="Helical" evidence="11">
    <location>
        <begin position="40"/>
        <end position="58"/>
    </location>
</feature>
<dbReference type="InterPro" id="IPR004771">
    <property type="entry name" value="K/H_exchanger"/>
</dbReference>
<dbReference type="RefSeq" id="WP_138399432.1">
    <property type="nucleotide sequence ID" value="NZ_JBAFVI010000002.1"/>
</dbReference>
<dbReference type="GO" id="GO:0006813">
    <property type="term" value="P:potassium ion transport"/>
    <property type="evidence" value="ECO:0007669"/>
    <property type="project" value="UniProtKB-KW"/>
</dbReference>
<dbReference type="Proteomes" id="UP000305131">
    <property type="component" value="Unassembled WGS sequence"/>
</dbReference>